<reference evidence="2" key="1">
    <citation type="submission" date="2016-10" db="EMBL/GenBank/DDBJ databases">
        <authorList>
            <person name="Varghese N."/>
            <person name="Submissions S."/>
        </authorList>
    </citation>
    <scope>NUCLEOTIDE SEQUENCE [LARGE SCALE GENOMIC DNA]</scope>
    <source>
        <strain evidence="2">DSM 21580</strain>
    </source>
</reference>
<name>A0A1H5ZR23_9FLAO</name>
<dbReference type="RefSeq" id="WP_103914010.1">
    <property type="nucleotide sequence ID" value="NZ_FNUS01000005.1"/>
</dbReference>
<protein>
    <submittedName>
        <fullName evidence="1">Sigma 54 modulation protein / S30EA ribosomal protein</fullName>
    </submittedName>
</protein>
<keyword evidence="1" id="KW-0689">Ribosomal protein</keyword>
<keyword evidence="2" id="KW-1185">Reference proteome</keyword>
<keyword evidence="1" id="KW-0687">Ribonucleoprotein</keyword>
<dbReference type="AlphaFoldDB" id="A0A1H5ZR23"/>
<dbReference type="GO" id="GO:0005840">
    <property type="term" value="C:ribosome"/>
    <property type="evidence" value="ECO:0007669"/>
    <property type="project" value="UniProtKB-KW"/>
</dbReference>
<dbReference type="Proteomes" id="UP000236738">
    <property type="component" value="Unassembled WGS sequence"/>
</dbReference>
<dbReference type="InterPro" id="IPR003489">
    <property type="entry name" value="RHF/RaiA"/>
</dbReference>
<dbReference type="EMBL" id="FNUS01000005">
    <property type="protein sequence ID" value="SEG38117.1"/>
    <property type="molecule type" value="Genomic_DNA"/>
</dbReference>
<accession>A0A1H5ZR23</accession>
<sequence>MKIQYNTDKTIDGNERNAEFFSDQIRKGLERFQSQITRIEVHISDENGKKDGSNDHKCLLEARLEGMQPIAVSNQADTLEEAVSGAIAKLKNALQTILGKLSSH</sequence>
<dbReference type="SUPFAM" id="SSF69754">
    <property type="entry name" value="Ribosome binding protein Y (YfiA homologue)"/>
    <property type="match status" value="1"/>
</dbReference>
<organism evidence="1 2">
    <name type="scientific">Halpernia humi</name>
    <dbReference type="NCBI Taxonomy" id="493375"/>
    <lineage>
        <taxon>Bacteria</taxon>
        <taxon>Pseudomonadati</taxon>
        <taxon>Bacteroidota</taxon>
        <taxon>Flavobacteriia</taxon>
        <taxon>Flavobacteriales</taxon>
        <taxon>Weeksellaceae</taxon>
        <taxon>Chryseobacterium group</taxon>
        <taxon>Halpernia</taxon>
    </lineage>
</organism>
<gene>
    <name evidence="1" type="ORF">SAMN05421847_2127</name>
</gene>
<evidence type="ECO:0000313" key="1">
    <source>
        <dbReference type="EMBL" id="SEG38117.1"/>
    </source>
</evidence>
<dbReference type="OrthoDB" id="121633at2"/>
<evidence type="ECO:0000313" key="2">
    <source>
        <dbReference type="Proteomes" id="UP000236738"/>
    </source>
</evidence>
<dbReference type="InterPro" id="IPR036567">
    <property type="entry name" value="RHF-like"/>
</dbReference>
<dbReference type="Gene3D" id="3.30.160.100">
    <property type="entry name" value="Ribosome hibernation promotion factor-like"/>
    <property type="match status" value="1"/>
</dbReference>
<proteinExistence type="predicted"/>
<dbReference type="Pfam" id="PF02482">
    <property type="entry name" value="Ribosomal_S30AE"/>
    <property type="match status" value="1"/>
</dbReference>